<dbReference type="PANTHER" id="PTHR16222:SF12">
    <property type="entry name" value="ADP-RIBOSYLGLYCOHYDROLASE-RELATED"/>
    <property type="match status" value="1"/>
</dbReference>
<feature type="binding site" evidence="1">
    <location>
        <position position="37"/>
    </location>
    <ligand>
        <name>Mg(2+)</name>
        <dbReference type="ChEBI" id="CHEBI:18420"/>
        <label>1</label>
    </ligand>
</feature>
<organism evidence="2 3">
    <name type="scientific">Desulfovibrio litoralis DSM 11393</name>
    <dbReference type="NCBI Taxonomy" id="1121455"/>
    <lineage>
        <taxon>Bacteria</taxon>
        <taxon>Pseudomonadati</taxon>
        <taxon>Thermodesulfobacteriota</taxon>
        <taxon>Desulfovibrionia</taxon>
        <taxon>Desulfovibrionales</taxon>
        <taxon>Desulfovibrionaceae</taxon>
        <taxon>Desulfovibrio</taxon>
    </lineage>
</organism>
<proteinExistence type="predicted"/>
<dbReference type="RefSeq" id="WP_072696824.1">
    <property type="nucleotide sequence ID" value="NZ_FRDI01000004.1"/>
</dbReference>
<sequence>MFGAIAGDIIGSPYEFTVNNIKTTEFPLFTQKSIFTDDTVMTVAVAVGIMKGFGNIEKTKENIIQAMHLYGHMFPNVGYGQKFYLWLCNKDRKPYNSYGNGSAMRVSPVAWAYNDLATVEDYAKLSAEITHNHSEGIKGACATASAIYMARTGASQTEIKQYITLRYEYNLERSLAEIRPQYTHVESCQESVPQAIIAFLESNNFEDAIRKAVSLGGDSDTIAAITGSIAEAFYGGVPEDIMQQCLLRLDKRLIQAITDFNHWLKRN</sequence>
<protein>
    <submittedName>
        <fullName evidence="2">ADP-ribosylglycohydrolase</fullName>
    </submittedName>
</protein>
<feature type="binding site" evidence="1">
    <location>
        <position position="218"/>
    </location>
    <ligand>
        <name>Mg(2+)</name>
        <dbReference type="ChEBI" id="CHEBI:18420"/>
        <label>1</label>
    </ligand>
</feature>
<evidence type="ECO:0000313" key="2">
    <source>
        <dbReference type="EMBL" id="SHN60552.1"/>
    </source>
</evidence>
<dbReference type="InterPro" id="IPR036705">
    <property type="entry name" value="Ribosyl_crysJ1_sf"/>
</dbReference>
<keyword evidence="3" id="KW-1185">Reference proteome</keyword>
<feature type="binding site" evidence="1">
    <location>
        <position position="36"/>
    </location>
    <ligand>
        <name>Mg(2+)</name>
        <dbReference type="ChEBI" id="CHEBI:18420"/>
        <label>1</label>
    </ligand>
</feature>
<feature type="binding site" evidence="1">
    <location>
        <position position="38"/>
    </location>
    <ligand>
        <name>Mg(2+)</name>
        <dbReference type="ChEBI" id="CHEBI:18420"/>
        <label>1</label>
    </ligand>
</feature>
<dbReference type="GO" id="GO:0016787">
    <property type="term" value="F:hydrolase activity"/>
    <property type="evidence" value="ECO:0007669"/>
    <property type="project" value="UniProtKB-KW"/>
</dbReference>
<keyword evidence="1" id="KW-0479">Metal-binding</keyword>
<dbReference type="AlphaFoldDB" id="A0A1M7SQ16"/>
<dbReference type="GO" id="GO:0046872">
    <property type="term" value="F:metal ion binding"/>
    <property type="evidence" value="ECO:0007669"/>
    <property type="project" value="UniProtKB-KW"/>
</dbReference>
<dbReference type="OrthoDB" id="9798107at2"/>
<dbReference type="InterPro" id="IPR005502">
    <property type="entry name" value="Ribosyl_crysJ1"/>
</dbReference>
<feature type="binding site" evidence="1">
    <location>
        <position position="221"/>
    </location>
    <ligand>
        <name>Mg(2+)</name>
        <dbReference type="ChEBI" id="CHEBI:18420"/>
        <label>1</label>
    </ligand>
</feature>
<dbReference type="InterPro" id="IPR050792">
    <property type="entry name" value="ADP-ribosylglycohydrolase"/>
</dbReference>
<dbReference type="Proteomes" id="UP000186469">
    <property type="component" value="Unassembled WGS sequence"/>
</dbReference>
<keyword evidence="1" id="KW-0460">Magnesium</keyword>
<comment type="cofactor">
    <cofactor evidence="1">
        <name>Mg(2+)</name>
        <dbReference type="ChEBI" id="CHEBI:18420"/>
    </cofactor>
    <text evidence="1">Binds 2 magnesium ions per subunit.</text>
</comment>
<dbReference type="Gene3D" id="1.10.4080.10">
    <property type="entry name" value="ADP-ribosylation/Crystallin J1"/>
    <property type="match status" value="1"/>
</dbReference>
<dbReference type="PANTHER" id="PTHR16222">
    <property type="entry name" value="ADP-RIBOSYLGLYCOHYDROLASE"/>
    <property type="match status" value="1"/>
</dbReference>
<gene>
    <name evidence="2" type="ORF">SAMN02745728_01139</name>
</gene>
<evidence type="ECO:0000313" key="3">
    <source>
        <dbReference type="Proteomes" id="UP000186469"/>
    </source>
</evidence>
<dbReference type="EMBL" id="FRDI01000004">
    <property type="protein sequence ID" value="SHN60552.1"/>
    <property type="molecule type" value="Genomic_DNA"/>
</dbReference>
<dbReference type="STRING" id="1121455.SAMN02745728_01139"/>
<feature type="binding site" evidence="1">
    <location>
        <position position="220"/>
    </location>
    <ligand>
        <name>Mg(2+)</name>
        <dbReference type="ChEBI" id="CHEBI:18420"/>
        <label>1</label>
    </ligand>
</feature>
<evidence type="ECO:0000256" key="1">
    <source>
        <dbReference type="PIRSR" id="PIRSR605502-1"/>
    </source>
</evidence>
<dbReference type="SUPFAM" id="SSF101478">
    <property type="entry name" value="ADP-ribosylglycohydrolase"/>
    <property type="match status" value="1"/>
</dbReference>
<keyword evidence="2" id="KW-0378">Hydrolase</keyword>
<reference evidence="2 3" key="1">
    <citation type="submission" date="2016-12" db="EMBL/GenBank/DDBJ databases">
        <authorList>
            <person name="Song W.-J."/>
            <person name="Kurnit D.M."/>
        </authorList>
    </citation>
    <scope>NUCLEOTIDE SEQUENCE [LARGE SCALE GENOMIC DNA]</scope>
    <source>
        <strain evidence="2 3">DSM 11393</strain>
    </source>
</reference>
<accession>A0A1M7SQ16</accession>
<dbReference type="Pfam" id="PF03747">
    <property type="entry name" value="ADP_ribosyl_GH"/>
    <property type="match status" value="1"/>
</dbReference>
<name>A0A1M7SQ16_9BACT</name>